<dbReference type="AlphaFoldDB" id="A0A8J5V519"/>
<dbReference type="GO" id="GO:0009067">
    <property type="term" value="P:aspartate family amino acid biosynthetic process"/>
    <property type="evidence" value="ECO:0007669"/>
    <property type="project" value="InterPro"/>
</dbReference>
<keyword evidence="1" id="KW-0521">NADP</keyword>
<feature type="region of interest" description="Disordered" evidence="2">
    <location>
        <begin position="44"/>
        <end position="66"/>
    </location>
</feature>
<dbReference type="InterPro" id="IPR011147">
    <property type="entry name" value="Bifunc_Aspkin/hSer_DH"/>
</dbReference>
<gene>
    <name evidence="3" type="ORF">GUJ93_ZPchr0008g11566</name>
</gene>
<dbReference type="PANTHER" id="PTHR43070:SF3">
    <property type="entry name" value="HOMOSERINE DEHYDROGENASE"/>
    <property type="match status" value="1"/>
</dbReference>
<comment type="caution">
    <text evidence="3">The sequence shown here is derived from an EMBL/GenBank/DDBJ whole genome shotgun (WGS) entry which is preliminary data.</text>
</comment>
<reference evidence="3" key="2">
    <citation type="submission" date="2021-02" db="EMBL/GenBank/DDBJ databases">
        <authorList>
            <person name="Kimball J.A."/>
            <person name="Haas M.W."/>
            <person name="Macchietto M."/>
            <person name="Kono T."/>
            <person name="Duquette J."/>
            <person name="Shao M."/>
        </authorList>
    </citation>
    <scope>NUCLEOTIDE SEQUENCE</scope>
    <source>
        <tissue evidence="3">Fresh leaf tissue</tissue>
    </source>
</reference>
<dbReference type="GO" id="GO:0004412">
    <property type="term" value="F:homoserine dehydrogenase activity"/>
    <property type="evidence" value="ECO:0007669"/>
    <property type="project" value="InterPro"/>
</dbReference>
<evidence type="ECO:0000313" key="4">
    <source>
        <dbReference type="Proteomes" id="UP000729402"/>
    </source>
</evidence>
<dbReference type="Proteomes" id="UP000729402">
    <property type="component" value="Unassembled WGS sequence"/>
</dbReference>
<accession>A0A8J5V519</accession>
<evidence type="ECO:0000256" key="1">
    <source>
        <dbReference type="ARBA" id="ARBA00022857"/>
    </source>
</evidence>
<proteinExistence type="predicted"/>
<keyword evidence="4" id="KW-1185">Reference proteome</keyword>
<dbReference type="OrthoDB" id="1731349at2759"/>
<organism evidence="3 4">
    <name type="scientific">Zizania palustris</name>
    <name type="common">Northern wild rice</name>
    <dbReference type="NCBI Taxonomy" id="103762"/>
    <lineage>
        <taxon>Eukaryota</taxon>
        <taxon>Viridiplantae</taxon>
        <taxon>Streptophyta</taxon>
        <taxon>Embryophyta</taxon>
        <taxon>Tracheophyta</taxon>
        <taxon>Spermatophyta</taxon>
        <taxon>Magnoliopsida</taxon>
        <taxon>Liliopsida</taxon>
        <taxon>Poales</taxon>
        <taxon>Poaceae</taxon>
        <taxon>BOP clade</taxon>
        <taxon>Oryzoideae</taxon>
        <taxon>Oryzeae</taxon>
        <taxon>Zizaniinae</taxon>
        <taxon>Zizania</taxon>
    </lineage>
</organism>
<reference evidence="3" key="1">
    <citation type="journal article" date="2021" name="bioRxiv">
        <title>Whole Genome Assembly and Annotation of Northern Wild Rice, Zizania palustris L., Supports a Whole Genome Duplication in the Zizania Genus.</title>
        <authorList>
            <person name="Haas M."/>
            <person name="Kono T."/>
            <person name="Macchietto M."/>
            <person name="Millas R."/>
            <person name="McGilp L."/>
            <person name="Shao M."/>
            <person name="Duquette J."/>
            <person name="Hirsch C.N."/>
            <person name="Kimball J."/>
        </authorList>
    </citation>
    <scope>NUCLEOTIDE SEQUENCE</scope>
    <source>
        <tissue evidence="3">Fresh leaf tissue</tissue>
    </source>
</reference>
<sequence>MDPEEYARDNLKFRLVEVVYEWENVHISRFTGTHLQEVCTLRGRRSGDTGEAPSGTAGGGGSCRRGKGREWISLEEEKSSSREGQNRGAVLAKPTENGACLQISRLTPNLNSSGIAMSAFLPLPAFSRPALLVFSPFCILDRARASAAGHSAGGGGRSQLLDATAGVRGGRGGAGADEVIRDGYPGGAAEASVALLLLLALSMLSLPMGSDDQAGCGLSHPRPGLEMRGEKGEPWMEMLSWEPRTFLCHNFLVRSVLPIVLLGCGEVGSHLLRHIVTCRPLYANQGVAIWVVGVTDSSSLLVADDFHSSGHDDTLLADLCIAKSSGGDVSYSAILRLGGKSLIQPAFLGKQLGFNPSPYTSYVAFRFFMFHGIEINE</sequence>
<evidence type="ECO:0000313" key="3">
    <source>
        <dbReference type="EMBL" id="KAG8047626.1"/>
    </source>
</evidence>
<protein>
    <submittedName>
        <fullName evidence="3">Uncharacterized protein</fullName>
    </submittedName>
</protein>
<dbReference type="EMBL" id="JAAALK010000290">
    <property type="protein sequence ID" value="KAG8047626.1"/>
    <property type="molecule type" value="Genomic_DNA"/>
</dbReference>
<name>A0A8J5V519_ZIZPA</name>
<dbReference type="PANTHER" id="PTHR43070">
    <property type="match status" value="1"/>
</dbReference>
<evidence type="ECO:0000256" key="2">
    <source>
        <dbReference type="SAM" id="MobiDB-lite"/>
    </source>
</evidence>